<feature type="region of interest" description="Disordered" evidence="7">
    <location>
        <begin position="1"/>
        <end position="73"/>
    </location>
</feature>
<keyword evidence="2" id="KW-0805">Transcription regulation</keyword>
<evidence type="ECO:0000256" key="2">
    <source>
        <dbReference type="ARBA" id="ARBA00023015"/>
    </source>
</evidence>
<dbReference type="Proteomes" id="UP000707451">
    <property type="component" value="Unassembled WGS sequence"/>
</dbReference>
<proteinExistence type="inferred from homology"/>
<evidence type="ECO:0000256" key="1">
    <source>
        <dbReference type="ARBA" id="ARBA00004123"/>
    </source>
</evidence>
<dbReference type="InterPro" id="IPR009072">
    <property type="entry name" value="Histone-fold"/>
</dbReference>
<dbReference type="GO" id="GO:0005669">
    <property type="term" value="C:transcription factor TFIID complex"/>
    <property type="evidence" value="ECO:0007669"/>
    <property type="project" value="TreeGrafter"/>
</dbReference>
<sequence>MADNTSTANSPAGTPPTTSTATVAIPGTAGTTAIATPGNNNNTINPASVAVPKKPTATLGRPPGSTNEPRNKRKKYVFAKELKQLMFGFGDVPNPANDAVGVLEDMLIEYLTDTCTQAAAVADKRGKVNVEDFKFVLRKDAKKRARVDELLYMNEDIRRAKRIADIPELDSSKGGAKDAPI</sequence>
<dbReference type="GO" id="GO:0051123">
    <property type="term" value="P:RNA polymerase II preinitiation complex assembly"/>
    <property type="evidence" value="ECO:0007669"/>
    <property type="project" value="TreeGrafter"/>
</dbReference>
<evidence type="ECO:0000256" key="6">
    <source>
        <dbReference type="ARBA" id="ARBA00040136"/>
    </source>
</evidence>
<accession>A0A9P7XYC7</accession>
<name>A0A9P7XYC7_9FUNG</name>
<evidence type="ECO:0000256" key="7">
    <source>
        <dbReference type="SAM" id="MobiDB-lite"/>
    </source>
</evidence>
<dbReference type="OrthoDB" id="10266074at2759"/>
<dbReference type="GO" id="GO:0046982">
    <property type="term" value="F:protein heterodimerization activity"/>
    <property type="evidence" value="ECO:0007669"/>
    <property type="project" value="InterPro"/>
</dbReference>
<reference evidence="8" key="1">
    <citation type="submission" date="2021-06" db="EMBL/GenBank/DDBJ databases">
        <title>Genome Sequence of Mortierella hyaline Strain SCG-10, a Cold-Adapted, Nitrate-Reducing Fungus Isolated from Soil in Minnesota, USA.</title>
        <authorList>
            <person name="Aldossari N."/>
        </authorList>
    </citation>
    <scope>NUCLEOTIDE SEQUENCE</scope>
    <source>
        <strain evidence="8">SCG-10</strain>
    </source>
</reference>
<keyword evidence="4" id="KW-0539">Nucleus</keyword>
<dbReference type="PANTHER" id="PTHR11380:SF5">
    <property type="entry name" value="TRANSCRIPTION INITIATION FACTOR TFIID SUBUNIT 13"/>
    <property type="match status" value="1"/>
</dbReference>
<dbReference type="EMBL" id="JAHRHY010000005">
    <property type="protein sequence ID" value="KAG9069545.1"/>
    <property type="molecule type" value="Genomic_DNA"/>
</dbReference>
<comment type="caution">
    <text evidence="8">The sequence shown here is derived from an EMBL/GenBank/DDBJ whole genome shotgun (WGS) entry which is preliminary data.</text>
</comment>
<evidence type="ECO:0000256" key="4">
    <source>
        <dbReference type="ARBA" id="ARBA00023242"/>
    </source>
</evidence>
<keyword evidence="3" id="KW-0804">Transcription</keyword>
<keyword evidence="9" id="KW-1185">Reference proteome</keyword>
<comment type="subcellular location">
    <subcellularLocation>
        <location evidence="1">Nucleus</location>
    </subcellularLocation>
</comment>
<evidence type="ECO:0000313" key="8">
    <source>
        <dbReference type="EMBL" id="KAG9069545.1"/>
    </source>
</evidence>
<dbReference type="CDD" id="cd07978">
    <property type="entry name" value="HFD_TAF13"/>
    <property type="match status" value="1"/>
</dbReference>
<dbReference type="SUPFAM" id="SSF47113">
    <property type="entry name" value="Histone-fold"/>
    <property type="match status" value="1"/>
</dbReference>
<dbReference type="PANTHER" id="PTHR11380">
    <property type="entry name" value="TRANSCRIPTION INITIATION FACTOR TFIID/SUPT3-RELATED"/>
    <property type="match status" value="1"/>
</dbReference>
<evidence type="ECO:0000256" key="5">
    <source>
        <dbReference type="ARBA" id="ARBA00038392"/>
    </source>
</evidence>
<evidence type="ECO:0000313" key="9">
    <source>
        <dbReference type="Proteomes" id="UP000707451"/>
    </source>
</evidence>
<evidence type="ECO:0000256" key="3">
    <source>
        <dbReference type="ARBA" id="ARBA00023163"/>
    </source>
</evidence>
<dbReference type="Pfam" id="PF02269">
    <property type="entry name" value="TFIID-18kDa"/>
    <property type="match status" value="1"/>
</dbReference>
<comment type="similarity">
    <text evidence="5">Belongs to the TAF13 family.</text>
</comment>
<organism evidence="8 9">
    <name type="scientific">Linnemannia hyalina</name>
    <dbReference type="NCBI Taxonomy" id="64524"/>
    <lineage>
        <taxon>Eukaryota</taxon>
        <taxon>Fungi</taxon>
        <taxon>Fungi incertae sedis</taxon>
        <taxon>Mucoromycota</taxon>
        <taxon>Mortierellomycotina</taxon>
        <taxon>Mortierellomycetes</taxon>
        <taxon>Mortierellales</taxon>
        <taxon>Mortierellaceae</taxon>
        <taxon>Linnemannia</taxon>
    </lineage>
</organism>
<protein>
    <recommendedName>
        <fullName evidence="6">Transcription initiation factor TFIID subunit 13</fullName>
    </recommendedName>
</protein>
<dbReference type="InterPro" id="IPR003195">
    <property type="entry name" value="TFIID_TAF13"/>
</dbReference>
<feature type="compositionally biased region" description="Low complexity" evidence="7">
    <location>
        <begin position="1"/>
        <end position="47"/>
    </location>
</feature>
<dbReference type="AlphaFoldDB" id="A0A9P7XYC7"/>
<dbReference type="Gene3D" id="1.10.20.10">
    <property type="entry name" value="Histone, subunit A"/>
    <property type="match status" value="1"/>
</dbReference>
<gene>
    <name evidence="8" type="ORF">KI688_010448</name>
</gene>